<dbReference type="Proteomes" id="UP000642993">
    <property type="component" value="Unassembled WGS sequence"/>
</dbReference>
<evidence type="ECO:0000256" key="2">
    <source>
        <dbReference type="ARBA" id="ARBA00008814"/>
    </source>
</evidence>
<comment type="subcellular location">
    <subcellularLocation>
        <location evidence="1">Cell envelope</location>
    </subcellularLocation>
</comment>
<evidence type="ECO:0000313" key="7">
    <source>
        <dbReference type="EMBL" id="MBD8507642.1"/>
    </source>
</evidence>
<feature type="signal peptide" evidence="5">
    <location>
        <begin position="1"/>
        <end position="30"/>
    </location>
</feature>
<evidence type="ECO:0000256" key="5">
    <source>
        <dbReference type="SAM" id="SignalP"/>
    </source>
</evidence>
<dbReference type="PANTHER" id="PTHR30532:SF24">
    <property type="entry name" value="FERRIC ENTEROBACTIN-BINDING PERIPLASMIC PROTEIN FEPB"/>
    <property type="match status" value="1"/>
</dbReference>
<dbReference type="PANTHER" id="PTHR30532">
    <property type="entry name" value="IRON III DICITRATE-BINDING PERIPLASMIC PROTEIN"/>
    <property type="match status" value="1"/>
</dbReference>
<dbReference type="PROSITE" id="PS51318">
    <property type="entry name" value="TAT"/>
    <property type="match status" value="1"/>
</dbReference>
<dbReference type="CDD" id="cd01146">
    <property type="entry name" value="FhuD"/>
    <property type="match status" value="1"/>
</dbReference>
<keyword evidence="4 5" id="KW-0732">Signal</keyword>
<dbReference type="Gene3D" id="3.40.50.1980">
    <property type="entry name" value="Nitrogenase molybdenum iron protein domain"/>
    <property type="match status" value="2"/>
</dbReference>
<keyword evidence="8" id="KW-1185">Reference proteome</keyword>
<dbReference type="PROSITE" id="PS50983">
    <property type="entry name" value="FE_B12_PBP"/>
    <property type="match status" value="1"/>
</dbReference>
<dbReference type="Pfam" id="PF01497">
    <property type="entry name" value="Peripla_BP_2"/>
    <property type="match status" value="1"/>
</dbReference>
<dbReference type="GO" id="GO:1901678">
    <property type="term" value="P:iron coordination entity transport"/>
    <property type="evidence" value="ECO:0007669"/>
    <property type="project" value="UniProtKB-ARBA"/>
</dbReference>
<evidence type="ECO:0000256" key="1">
    <source>
        <dbReference type="ARBA" id="ARBA00004196"/>
    </source>
</evidence>
<comment type="caution">
    <text evidence="7">The sequence shown here is derived from an EMBL/GenBank/DDBJ whole genome shotgun (WGS) entry which is preliminary data.</text>
</comment>
<feature type="chain" id="PRO_5038931555" evidence="5">
    <location>
        <begin position="31"/>
        <end position="339"/>
    </location>
</feature>
<comment type="similarity">
    <text evidence="2">Belongs to the bacterial solute-binding protein 8 family.</text>
</comment>
<dbReference type="InterPro" id="IPR051313">
    <property type="entry name" value="Bact_iron-sidero_bind"/>
</dbReference>
<dbReference type="AlphaFoldDB" id="A0A927JF57"/>
<proteinExistence type="inferred from homology"/>
<dbReference type="SUPFAM" id="SSF53807">
    <property type="entry name" value="Helical backbone' metal receptor"/>
    <property type="match status" value="1"/>
</dbReference>
<reference evidence="7" key="1">
    <citation type="submission" date="2020-09" db="EMBL/GenBank/DDBJ databases">
        <title>Hoyosella lacisalsi sp. nov., a halotolerant actinobacterium isolated from soil of Lake Gudzhirganskoe.</title>
        <authorList>
            <person name="Yang Q."/>
            <person name="Guo P.Y."/>
            <person name="Liu S.W."/>
            <person name="Li F.N."/>
            <person name="Sun C.H."/>
        </authorList>
    </citation>
    <scope>NUCLEOTIDE SEQUENCE</scope>
    <source>
        <strain evidence="7">G463</strain>
    </source>
</reference>
<evidence type="ECO:0000256" key="3">
    <source>
        <dbReference type="ARBA" id="ARBA00022448"/>
    </source>
</evidence>
<gene>
    <name evidence="7" type="ORF">HT102_14235</name>
</gene>
<dbReference type="InterPro" id="IPR002491">
    <property type="entry name" value="ABC_transptr_periplasmic_BD"/>
</dbReference>
<dbReference type="RefSeq" id="WP_192040097.1">
    <property type="nucleotide sequence ID" value="NZ_JACYWE010000009.1"/>
</dbReference>
<dbReference type="InterPro" id="IPR006311">
    <property type="entry name" value="TAT_signal"/>
</dbReference>
<dbReference type="PROSITE" id="PS51257">
    <property type="entry name" value="PROKAR_LIPOPROTEIN"/>
    <property type="match status" value="1"/>
</dbReference>
<evidence type="ECO:0000313" key="8">
    <source>
        <dbReference type="Proteomes" id="UP000642993"/>
    </source>
</evidence>
<evidence type="ECO:0000256" key="4">
    <source>
        <dbReference type="ARBA" id="ARBA00022729"/>
    </source>
</evidence>
<feature type="domain" description="Fe/B12 periplasmic-binding" evidence="6">
    <location>
        <begin position="66"/>
        <end position="339"/>
    </location>
</feature>
<protein>
    <submittedName>
        <fullName evidence="7">Iron-siderophore ABC transporter substrate-binding protein</fullName>
    </submittedName>
</protein>
<keyword evidence="3" id="KW-0813">Transport</keyword>
<name>A0A927JF57_9ACTN</name>
<dbReference type="GO" id="GO:0030288">
    <property type="term" value="C:outer membrane-bounded periplasmic space"/>
    <property type="evidence" value="ECO:0007669"/>
    <property type="project" value="TreeGrafter"/>
</dbReference>
<dbReference type="EMBL" id="JACYWE010000009">
    <property type="protein sequence ID" value="MBD8507642.1"/>
    <property type="molecule type" value="Genomic_DNA"/>
</dbReference>
<sequence>MAPRHQRLRHPRLHRRALLTTALAAALALAGCSANDDATSNTAATGSGINVEHAFGSTEVPEDPQRVVSVGYNDQDTLLALGFVPVGAFDWYGDYPGGVWPWGQELLDGAVPAVVGSPAGDIDIETVASLDPDLIVGTYTGLKEAQYDQLSSIAPTVAQPDDYPEWGIPWDAQTRMIGQAVGEPDKAEELIDGIADTIAEVKAAHPEFEGKTIAVGALNQPGEFGIYGPADPKVRFFNELGFANPPATEEIAGNFSPISTEQLSLLDVEVLVWYASADFEPKLRAELDKTEIYQQLDVVKDGRAIILADDAAQAMSWSTVLSLPFALDRIPDRIADLLQ</sequence>
<evidence type="ECO:0000259" key="6">
    <source>
        <dbReference type="PROSITE" id="PS50983"/>
    </source>
</evidence>
<accession>A0A927JF57</accession>
<organism evidence="7 8">
    <name type="scientific">Lolliginicoccus lacisalsi</name>
    <dbReference type="NCBI Taxonomy" id="2742202"/>
    <lineage>
        <taxon>Bacteria</taxon>
        <taxon>Bacillati</taxon>
        <taxon>Actinomycetota</taxon>
        <taxon>Actinomycetes</taxon>
        <taxon>Mycobacteriales</taxon>
        <taxon>Hoyosellaceae</taxon>
        <taxon>Lolliginicoccus</taxon>
    </lineage>
</organism>